<organism evidence="4 5">
    <name type="scientific">Draconibacterium sediminis</name>
    <dbReference type="NCBI Taxonomy" id="1544798"/>
    <lineage>
        <taxon>Bacteria</taxon>
        <taxon>Pseudomonadati</taxon>
        <taxon>Bacteroidota</taxon>
        <taxon>Bacteroidia</taxon>
        <taxon>Marinilabiliales</taxon>
        <taxon>Prolixibacteraceae</taxon>
        <taxon>Draconibacterium</taxon>
    </lineage>
</organism>
<dbReference type="NCBIfam" id="TIGR00377">
    <property type="entry name" value="ant_ant_sig"/>
    <property type="match status" value="1"/>
</dbReference>
<evidence type="ECO:0000256" key="1">
    <source>
        <dbReference type="ARBA" id="ARBA00009013"/>
    </source>
</evidence>
<dbReference type="Gene3D" id="3.30.750.24">
    <property type="entry name" value="STAS domain"/>
    <property type="match status" value="1"/>
</dbReference>
<comment type="caution">
    <text evidence="4">The sequence shown here is derived from an EMBL/GenBank/DDBJ whole genome shotgun (WGS) entry which is preliminary data.</text>
</comment>
<comment type="similarity">
    <text evidence="1 2">Belongs to the anti-sigma-factor antagonist family.</text>
</comment>
<dbReference type="RefSeq" id="WP_045033351.1">
    <property type="nucleotide sequence ID" value="NZ_JRHC01000007.1"/>
</dbReference>
<dbReference type="InterPro" id="IPR036513">
    <property type="entry name" value="STAS_dom_sf"/>
</dbReference>
<protein>
    <recommendedName>
        <fullName evidence="2">Anti-sigma factor antagonist</fullName>
    </recommendedName>
</protein>
<feature type="domain" description="STAS" evidence="3">
    <location>
        <begin position="21"/>
        <end position="111"/>
    </location>
</feature>
<dbReference type="Pfam" id="PF01740">
    <property type="entry name" value="STAS"/>
    <property type="match status" value="1"/>
</dbReference>
<dbReference type="InterPro" id="IPR003658">
    <property type="entry name" value="Anti-sigma_ant"/>
</dbReference>
<dbReference type="InterPro" id="IPR002645">
    <property type="entry name" value="STAS_dom"/>
</dbReference>
<dbReference type="CDD" id="cd07043">
    <property type="entry name" value="STAS_anti-anti-sigma_factors"/>
    <property type="match status" value="1"/>
</dbReference>
<dbReference type="OrthoDB" id="9796110at2"/>
<evidence type="ECO:0000313" key="4">
    <source>
        <dbReference type="EMBL" id="KJF42022.1"/>
    </source>
</evidence>
<evidence type="ECO:0000313" key="5">
    <source>
        <dbReference type="Proteomes" id="UP000032544"/>
    </source>
</evidence>
<evidence type="ECO:0000259" key="3">
    <source>
        <dbReference type="PROSITE" id="PS50801"/>
    </source>
</evidence>
<dbReference type="EMBL" id="JRHC01000007">
    <property type="protein sequence ID" value="KJF42022.1"/>
    <property type="molecule type" value="Genomic_DNA"/>
</dbReference>
<reference evidence="4 5" key="1">
    <citation type="submission" date="2014-09" db="EMBL/GenBank/DDBJ databases">
        <title>Draft Genome Sequence of Draconibacterium sp. JN14CK-3.</title>
        <authorList>
            <person name="Dong C."/>
            <person name="Lai Q."/>
            <person name="Shao Z."/>
        </authorList>
    </citation>
    <scope>NUCLEOTIDE SEQUENCE [LARGE SCALE GENOMIC DNA]</scope>
    <source>
        <strain evidence="4 5">JN14CK-3</strain>
    </source>
</reference>
<dbReference type="GO" id="GO:0043856">
    <property type="term" value="F:anti-sigma factor antagonist activity"/>
    <property type="evidence" value="ECO:0007669"/>
    <property type="project" value="InterPro"/>
</dbReference>
<dbReference type="PANTHER" id="PTHR33495">
    <property type="entry name" value="ANTI-SIGMA FACTOR ANTAGONIST TM_1081-RELATED-RELATED"/>
    <property type="match status" value="1"/>
</dbReference>
<dbReference type="PROSITE" id="PS50801">
    <property type="entry name" value="STAS"/>
    <property type="match status" value="1"/>
</dbReference>
<evidence type="ECO:0000256" key="2">
    <source>
        <dbReference type="RuleBase" id="RU003749"/>
    </source>
</evidence>
<accession>A0A0D8J541</accession>
<dbReference type="STRING" id="1544798.LH29_22335"/>
<keyword evidence="5" id="KW-1185">Reference proteome</keyword>
<name>A0A0D8J541_9BACT</name>
<sequence length="117" mass="13034">MAFEIRKNEKYTLVKVNTDRLDTNNAPDLKSELVVINNNGEKNIVLDLSSVAYCDSSGLRSVLVANRLCEDAIGTFILCGLQPDVENLVKISMLHTVLLITDTVKQAEELLEKKENL</sequence>
<dbReference type="AlphaFoldDB" id="A0A0D8J541"/>
<dbReference type="Proteomes" id="UP000032544">
    <property type="component" value="Unassembled WGS sequence"/>
</dbReference>
<gene>
    <name evidence="4" type="ORF">LH29_22335</name>
</gene>
<proteinExistence type="inferred from homology"/>
<dbReference type="SUPFAM" id="SSF52091">
    <property type="entry name" value="SpoIIaa-like"/>
    <property type="match status" value="1"/>
</dbReference>